<comment type="caution">
    <text evidence="2">The sequence shown here is derived from an EMBL/GenBank/DDBJ whole genome shotgun (WGS) entry which is preliminary data.</text>
</comment>
<feature type="non-terminal residue" evidence="2">
    <location>
        <position position="408"/>
    </location>
</feature>
<evidence type="ECO:0000256" key="1">
    <source>
        <dbReference type="SAM" id="MobiDB-lite"/>
    </source>
</evidence>
<sequence>CLVHFRRGRLLFVFAANELAQRSLNIGTDQSLIQVMEGDVAGSSECTKGSVEQDDLVKGASLARYLVKKHSDHDLDHIKEKESVNIDVAKSRVSKEETELGQNNNVESIVSLHNTGKEKNKLVDLKREKAMQTCINNVSEISLSENKVEEHQDLSLDFKDRNSCVMRQMTQKKEHVLEMPETVHSKDYIYQEKKTGNTGVDRTVSSNFVSVRGKKIVNKIIDLLIFFMSSYFPGNQLALPVKEIQVCGSGSNPQVNDSIQSLSRIVHRMQADQGSQGAFIEQCQRGFCFPLEPYIFAVFNSDNIFIVAEHADFQVFLCLTSCQLLMIEIQANGPGKLQSMRVESQNYMNQLTRFSGRETSTALCHSKLKAVLPHEDRNLNIPKLLEPNFNHPYPDKKSHGKQCRREKC</sequence>
<protein>
    <submittedName>
        <fullName evidence="2">Uncharacterized protein</fullName>
    </submittedName>
</protein>
<evidence type="ECO:0000313" key="2">
    <source>
        <dbReference type="EMBL" id="KAL3882058.1"/>
    </source>
</evidence>
<feature type="compositionally biased region" description="Basic and acidic residues" evidence="1">
    <location>
        <begin position="393"/>
        <end position="408"/>
    </location>
</feature>
<dbReference type="EMBL" id="JBJQND010000003">
    <property type="protein sequence ID" value="KAL3882058.1"/>
    <property type="molecule type" value="Genomic_DNA"/>
</dbReference>
<keyword evidence="3" id="KW-1185">Reference proteome</keyword>
<gene>
    <name evidence="2" type="ORF">ACJMK2_028433</name>
</gene>
<reference evidence="2 3" key="1">
    <citation type="submission" date="2024-11" db="EMBL/GenBank/DDBJ databases">
        <title>Chromosome-level genome assembly of the freshwater bivalve Anodonta woodiana.</title>
        <authorList>
            <person name="Chen X."/>
        </authorList>
    </citation>
    <scope>NUCLEOTIDE SEQUENCE [LARGE SCALE GENOMIC DNA]</scope>
    <source>
        <strain evidence="2">MN2024</strain>
        <tissue evidence="2">Gills</tissue>
    </source>
</reference>
<proteinExistence type="predicted"/>
<feature type="non-terminal residue" evidence="2">
    <location>
        <position position="1"/>
    </location>
</feature>
<evidence type="ECO:0000313" key="3">
    <source>
        <dbReference type="Proteomes" id="UP001634394"/>
    </source>
</evidence>
<feature type="region of interest" description="Disordered" evidence="1">
    <location>
        <begin position="389"/>
        <end position="408"/>
    </location>
</feature>
<name>A0ABD3XB23_SINWO</name>
<dbReference type="AlphaFoldDB" id="A0ABD3XB23"/>
<organism evidence="2 3">
    <name type="scientific">Sinanodonta woodiana</name>
    <name type="common">Chinese pond mussel</name>
    <name type="synonym">Anodonta woodiana</name>
    <dbReference type="NCBI Taxonomy" id="1069815"/>
    <lineage>
        <taxon>Eukaryota</taxon>
        <taxon>Metazoa</taxon>
        <taxon>Spiralia</taxon>
        <taxon>Lophotrochozoa</taxon>
        <taxon>Mollusca</taxon>
        <taxon>Bivalvia</taxon>
        <taxon>Autobranchia</taxon>
        <taxon>Heteroconchia</taxon>
        <taxon>Palaeoheterodonta</taxon>
        <taxon>Unionida</taxon>
        <taxon>Unionoidea</taxon>
        <taxon>Unionidae</taxon>
        <taxon>Unioninae</taxon>
        <taxon>Sinanodonta</taxon>
    </lineage>
</organism>
<accession>A0ABD3XB23</accession>
<dbReference type="Proteomes" id="UP001634394">
    <property type="component" value="Unassembled WGS sequence"/>
</dbReference>